<keyword evidence="1" id="KW-0812">Transmembrane</keyword>
<keyword evidence="1" id="KW-1133">Transmembrane helix</keyword>
<dbReference type="GO" id="GO:0016787">
    <property type="term" value="F:hydrolase activity"/>
    <property type="evidence" value="ECO:0007669"/>
    <property type="project" value="UniProtKB-KW"/>
</dbReference>
<feature type="transmembrane region" description="Helical" evidence="1">
    <location>
        <begin position="55"/>
        <end position="76"/>
    </location>
</feature>
<dbReference type="EMBL" id="BK001253">
    <property type="protein sequence ID" value="DAA01769.1"/>
    <property type="molecule type" value="Genomic_DNA"/>
</dbReference>
<accession>Q6IMM6</accession>
<sequence length="243" mass="27169">MTCLISMLSGLRGGVKNVITYIVSWRGKPRDEGVVKGSRPFRGKFSYFKILPSPLFLFSITGPVVWIIGDSIVFWAHRRAKNTGEADLGLGTSVRWLGKRGLRIEGVSDWLDKMGRSEPKPSVVVLHVGTNDIEALSKKKLASLTYRLFDANKGKFQIVWSDILERVWYPAGCTGDQGKLDLKRRAANRYAKALAARFHGKAIPHPSISHNDISLYRTDGLHLADEGLDRFISELKVGLSYLR</sequence>
<keyword evidence="2" id="KW-0378">Hydrolase</keyword>
<name>Q6IMM6_LYTVA</name>
<organism evidence="2">
    <name type="scientific">Lytechinus variegatus</name>
    <name type="common">Green sea urchin</name>
    <name type="synonym">Echinus variegatus</name>
    <dbReference type="NCBI Taxonomy" id="7654"/>
    <lineage>
        <taxon>Eukaryota</taxon>
        <taxon>Metazoa</taxon>
        <taxon>Echinodermata</taxon>
        <taxon>Eleutherozoa</taxon>
        <taxon>Echinozoa</taxon>
        <taxon>Echinoidea</taxon>
        <taxon>Euechinoidea</taxon>
        <taxon>Echinacea</taxon>
        <taxon>Temnopleuroida</taxon>
        <taxon>Toxopneustidae</taxon>
        <taxon>Lytechinus</taxon>
    </lineage>
</organism>
<keyword evidence="1" id="KW-0472">Membrane</keyword>
<proteinExistence type="predicted"/>
<dbReference type="OrthoDB" id="9909727at2759"/>
<dbReference type="InterPro" id="IPR036514">
    <property type="entry name" value="SGNH_hydro_sf"/>
</dbReference>
<dbReference type="Gene3D" id="3.40.50.1110">
    <property type="entry name" value="SGNH hydrolase"/>
    <property type="match status" value="1"/>
</dbReference>
<reference evidence="2" key="2">
    <citation type="submission" date="2004-04" db="EMBL/GenBank/DDBJ databases">
        <authorList>
            <person name="Goodwin T.J.D."/>
            <person name="Poulter R.T.M."/>
        </authorList>
    </citation>
    <scope>NUCLEOTIDE SEQUENCE</scope>
</reference>
<evidence type="ECO:0000313" key="2">
    <source>
        <dbReference type="EMBL" id="DAA01769.1"/>
    </source>
</evidence>
<dbReference type="SUPFAM" id="SSF52266">
    <property type="entry name" value="SGNH hydrolase"/>
    <property type="match status" value="1"/>
</dbReference>
<protein>
    <submittedName>
        <fullName evidence="2">Putative hydrolase</fullName>
    </submittedName>
</protein>
<dbReference type="CDD" id="cd00229">
    <property type="entry name" value="SGNH_hydrolase"/>
    <property type="match status" value="1"/>
</dbReference>
<evidence type="ECO:0000256" key="1">
    <source>
        <dbReference type="SAM" id="Phobius"/>
    </source>
</evidence>
<dbReference type="AlphaFoldDB" id="Q6IMM6"/>
<reference evidence="2" key="1">
    <citation type="journal article" date="2004" name="Mol. Biol. Evol.">
        <title>A new group of tyrosine recombinase-encoding retrotransposons.</title>
        <authorList>
            <person name="Goodwin T.J."/>
            <person name="Poulter R.T."/>
        </authorList>
    </citation>
    <scope>NUCLEOTIDE SEQUENCE</scope>
</reference>